<keyword evidence="5" id="KW-0862">Zinc</keyword>
<evidence type="ECO:0000256" key="5">
    <source>
        <dbReference type="ARBA" id="ARBA00022833"/>
    </source>
</evidence>
<keyword evidence="2" id="KW-0645">Protease</keyword>
<dbReference type="Gene3D" id="3.40.390.10">
    <property type="entry name" value="Collagenase (Catalytic Domain)"/>
    <property type="match status" value="1"/>
</dbReference>
<evidence type="ECO:0000256" key="1">
    <source>
        <dbReference type="ARBA" id="ARBA00001947"/>
    </source>
</evidence>
<keyword evidence="8" id="KW-1185">Reference proteome</keyword>
<comment type="caution">
    <text evidence="7">The sequence shown here is derived from an EMBL/GenBank/DDBJ whole genome shotgun (WGS) entry which is preliminary data.</text>
</comment>
<dbReference type="EMBL" id="WXEW01000009">
    <property type="protein sequence ID" value="NAS25884.1"/>
    <property type="molecule type" value="Genomic_DNA"/>
</dbReference>
<name>A0A7C9JFD0_9ACTN</name>
<keyword evidence="4" id="KW-0378">Hydrolase</keyword>
<dbReference type="GO" id="GO:0004222">
    <property type="term" value="F:metalloendopeptidase activity"/>
    <property type="evidence" value="ECO:0007669"/>
    <property type="project" value="InterPro"/>
</dbReference>
<evidence type="ECO:0000256" key="4">
    <source>
        <dbReference type="ARBA" id="ARBA00022801"/>
    </source>
</evidence>
<comment type="cofactor">
    <cofactor evidence="1">
        <name>Zn(2+)</name>
        <dbReference type="ChEBI" id="CHEBI:29105"/>
    </cofactor>
</comment>
<dbReference type="Pfam" id="PF01457">
    <property type="entry name" value="Peptidase_M8"/>
    <property type="match status" value="1"/>
</dbReference>
<dbReference type="GO" id="GO:0046872">
    <property type="term" value="F:metal ion binding"/>
    <property type="evidence" value="ECO:0007669"/>
    <property type="project" value="UniProtKB-KW"/>
</dbReference>
<evidence type="ECO:0000256" key="2">
    <source>
        <dbReference type="ARBA" id="ARBA00022670"/>
    </source>
</evidence>
<evidence type="ECO:0000313" key="8">
    <source>
        <dbReference type="Proteomes" id="UP000479526"/>
    </source>
</evidence>
<reference evidence="7 8" key="1">
    <citation type="submission" date="2020-01" db="EMBL/GenBank/DDBJ databases">
        <title>Herbidospora sp. NEAU-GS84 nov., a novel actinomycete isolated from soil.</title>
        <authorList>
            <person name="Han L."/>
        </authorList>
    </citation>
    <scope>NUCLEOTIDE SEQUENCE [LARGE SCALE GENOMIC DNA]</scope>
    <source>
        <strain evidence="7 8">NEAU-GS84</strain>
    </source>
</reference>
<dbReference type="RefSeq" id="WP_161482910.1">
    <property type="nucleotide sequence ID" value="NZ_WXEW01000009.1"/>
</dbReference>
<dbReference type="GO" id="GO:0016020">
    <property type="term" value="C:membrane"/>
    <property type="evidence" value="ECO:0007669"/>
    <property type="project" value="InterPro"/>
</dbReference>
<dbReference type="Proteomes" id="UP000479526">
    <property type="component" value="Unassembled WGS sequence"/>
</dbReference>
<evidence type="ECO:0000256" key="3">
    <source>
        <dbReference type="ARBA" id="ARBA00022723"/>
    </source>
</evidence>
<organism evidence="7 8">
    <name type="scientific">Herbidospora solisilvae</name>
    <dbReference type="NCBI Taxonomy" id="2696284"/>
    <lineage>
        <taxon>Bacteria</taxon>
        <taxon>Bacillati</taxon>
        <taxon>Actinomycetota</taxon>
        <taxon>Actinomycetes</taxon>
        <taxon>Streptosporangiales</taxon>
        <taxon>Streptosporangiaceae</taxon>
        <taxon>Herbidospora</taxon>
    </lineage>
</organism>
<dbReference type="SUPFAM" id="SSF55486">
    <property type="entry name" value="Metalloproteases ('zincins'), catalytic domain"/>
    <property type="match status" value="2"/>
</dbReference>
<dbReference type="GO" id="GO:0007155">
    <property type="term" value="P:cell adhesion"/>
    <property type="evidence" value="ECO:0007669"/>
    <property type="project" value="InterPro"/>
</dbReference>
<dbReference type="Gene3D" id="3.90.132.10">
    <property type="entry name" value="Leishmanolysin , domain 2"/>
    <property type="match status" value="1"/>
</dbReference>
<dbReference type="GO" id="GO:0006508">
    <property type="term" value="P:proteolysis"/>
    <property type="evidence" value="ECO:0007669"/>
    <property type="project" value="UniProtKB-KW"/>
</dbReference>
<accession>A0A7C9JFD0</accession>
<sequence length="288" mass="30269">MGEFDFHVARASAQRALAVAETRSPFTIEVRFLGGLSDTQKAAFAAAADRWARVIVGDLPEVAIPDLPQLPDGLAPGEIVDDILILARGAEIDGPGTPQGNILGQARPLLVRSGTRLPAVGEMTFDSFDLNRMEENGLLHDVICHEMGHTLGLGGGIWQELDLVQGLGTTDPVFTGVRAGQEFAALLFSTDPHVVPVENVGGPGSVGSHWRESVFGAELMTSKVAPGVGNPMSRLTAAALADMGYQVDMAAGEPYVLPSQLLLADLRAVAPETMLTCGISADQPPMVI</sequence>
<dbReference type="InterPro" id="IPR024079">
    <property type="entry name" value="MetalloPept_cat_dom_sf"/>
</dbReference>
<dbReference type="AlphaFoldDB" id="A0A7C9JFD0"/>
<gene>
    <name evidence="7" type="ORF">GT755_29905</name>
</gene>
<protein>
    <submittedName>
        <fullName evidence="7">Peptidase</fullName>
    </submittedName>
</protein>
<dbReference type="InterPro" id="IPR001577">
    <property type="entry name" value="Peptidase_M8"/>
</dbReference>
<evidence type="ECO:0000313" key="7">
    <source>
        <dbReference type="EMBL" id="NAS25884.1"/>
    </source>
</evidence>
<keyword evidence="3" id="KW-0479">Metal-binding</keyword>
<evidence type="ECO:0000256" key="6">
    <source>
        <dbReference type="ARBA" id="ARBA00023049"/>
    </source>
</evidence>
<proteinExistence type="predicted"/>
<keyword evidence="6" id="KW-0482">Metalloprotease</keyword>